<dbReference type="Pfam" id="PF00134">
    <property type="entry name" value="Cyclin_N"/>
    <property type="match status" value="1"/>
</dbReference>
<feature type="region of interest" description="Disordered" evidence="5">
    <location>
        <begin position="187"/>
        <end position="210"/>
    </location>
</feature>
<dbReference type="AlphaFoldDB" id="A0A1Y6LR92"/>
<accession>A0A1Y6LR92</accession>
<comment type="similarity">
    <text evidence="1">Belongs to the cyclin family. Cyclin C subfamily.</text>
</comment>
<feature type="region of interest" description="Disordered" evidence="5">
    <location>
        <begin position="327"/>
        <end position="353"/>
    </location>
</feature>
<evidence type="ECO:0000256" key="3">
    <source>
        <dbReference type="ARBA" id="ARBA00023127"/>
    </source>
</evidence>
<dbReference type="GO" id="GO:0016538">
    <property type="term" value="F:cyclin-dependent protein serine/threonine kinase regulator activity"/>
    <property type="evidence" value="ECO:0007669"/>
    <property type="project" value="InterPro"/>
</dbReference>
<dbReference type="InterPro" id="IPR036915">
    <property type="entry name" value="Cyclin-like_sf"/>
</dbReference>
<evidence type="ECO:0000256" key="2">
    <source>
        <dbReference type="ARBA" id="ARBA00014912"/>
    </source>
</evidence>
<dbReference type="EMBL" id="LT882683">
    <property type="protein sequence ID" value="SMY26904.1"/>
    <property type="molecule type" value="Genomic_DNA"/>
</dbReference>
<dbReference type="SUPFAM" id="SSF47954">
    <property type="entry name" value="Cyclin-like"/>
    <property type="match status" value="2"/>
</dbReference>
<evidence type="ECO:0000259" key="6">
    <source>
        <dbReference type="SMART" id="SM00385"/>
    </source>
</evidence>
<sequence length="480" mass="53810">MPSATKHNLTEDDIYRTSTQYRFWSFSPEQLSARRKETHRLALQRAAQYTQNDASTEHLTLEEELRLVTRYAELLRTTSDHLKWPANIKSTAIQYLRRFYLSNSCMTYPPKEIYKTVLFLASKTEAFHITLSKFCSMISADPEAVLAPEYKVMQALRFTLDVRQPFRGLKGVLMELINLVDEERDGLKDLKPPEGGATSWKPPPGGKMEKKHMNDRVQAAYAAARNMLDAPASLTDAYFLYTPSQILLASLLLADEPLYECYLGTKLTLDSPTRPKILGTIQDCAQLMSSYDSKASMTKEERAELEKKLEACRDPSTKDMVKNHAAMKLNADDDDSDAKRKKAEKQQKTRAADDMFGPSLGKGCLAMDLTFDMGLRNTAQRFAFAAACSMPGLAQSELWLVHAATTTKSLLWLLSSGAVKSHQTETIPDGFLADSAIAPTSSSSAWMSKKSGYATITMQLCRLPQSAHIRWQTGCSVRYN</sequence>
<dbReference type="InterPro" id="IPR043198">
    <property type="entry name" value="Cyclin/Ssn8"/>
</dbReference>
<dbReference type="GO" id="GO:0006357">
    <property type="term" value="P:regulation of transcription by RNA polymerase II"/>
    <property type="evidence" value="ECO:0007669"/>
    <property type="project" value="InterPro"/>
</dbReference>
<dbReference type="CDD" id="cd20525">
    <property type="entry name" value="CYCLIN_CCNH_rpt2"/>
    <property type="match status" value="1"/>
</dbReference>
<dbReference type="InterPro" id="IPR013763">
    <property type="entry name" value="Cyclin-like_dom"/>
</dbReference>
<name>A0A1Y6LR92_ZYMTR</name>
<feature type="domain" description="Cyclin-like" evidence="6">
    <location>
        <begin position="73"/>
        <end position="161"/>
    </location>
</feature>
<dbReference type="CDD" id="cd20524">
    <property type="entry name" value="CYCLIN_CCNH_rpt1"/>
    <property type="match status" value="1"/>
</dbReference>
<protein>
    <recommendedName>
        <fullName evidence="2">RNA polymerase II holoenzyme cyclin-like subunit</fullName>
    </recommendedName>
</protein>
<dbReference type="Gene3D" id="1.10.472.10">
    <property type="entry name" value="Cyclin-like"/>
    <property type="match status" value="2"/>
</dbReference>
<gene>
    <name evidence="7" type="ORF">ZT1A5_G8348</name>
</gene>
<evidence type="ECO:0000313" key="7">
    <source>
        <dbReference type="EMBL" id="SMY26904.1"/>
    </source>
</evidence>
<evidence type="ECO:0000256" key="5">
    <source>
        <dbReference type="SAM" id="MobiDB-lite"/>
    </source>
</evidence>
<feature type="compositionally biased region" description="Basic and acidic residues" evidence="5">
    <location>
        <begin position="344"/>
        <end position="353"/>
    </location>
</feature>
<proteinExistence type="inferred from homology"/>
<dbReference type="InterPro" id="IPR031658">
    <property type="entry name" value="Cyclin_C_2"/>
</dbReference>
<organism evidence="7 8">
    <name type="scientific">Zymoseptoria tritici ST99CH_1A5</name>
    <dbReference type="NCBI Taxonomy" id="1276529"/>
    <lineage>
        <taxon>Eukaryota</taxon>
        <taxon>Fungi</taxon>
        <taxon>Dikarya</taxon>
        <taxon>Ascomycota</taxon>
        <taxon>Pezizomycotina</taxon>
        <taxon>Dothideomycetes</taxon>
        <taxon>Dothideomycetidae</taxon>
        <taxon>Mycosphaerellales</taxon>
        <taxon>Mycosphaerellaceae</taxon>
        <taxon>Zymoseptoria</taxon>
    </lineage>
</organism>
<dbReference type="Pfam" id="PF16899">
    <property type="entry name" value="Cyclin_C_2"/>
    <property type="match status" value="1"/>
</dbReference>
<dbReference type="Proteomes" id="UP000215453">
    <property type="component" value="Chromosome 8"/>
</dbReference>
<dbReference type="InterPro" id="IPR006671">
    <property type="entry name" value="Cyclin_N"/>
</dbReference>
<keyword evidence="3 4" id="KW-0195">Cyclin</keyword>
<reference evidence="7 8" key="1">
    <citation type="submission" date="2016-10" db="EMBL/GenBank/DDBJ databases">
        <authorList>
            <person name="Varghese N."/>
        </authorList>
    </citation>
    <scope>NUCLEOTIDE SEQUENCE [LARGE SCALE GENOMIC DNA]</scope>
</reference>
<evidence type="ECO:0000256" key="4">
    <source>
        <dbReference type="RuleBase" id="RU000383"/>
    </source>
</evidence>
<evidence type="ECO:0000313" key="8">
    <source>
        <dbReference type="Proteomes" id="UP000215453"/>
    </source>
</evidence>
<evidence type="ECO:0000256" key="1">
    <source>
        <dbReference type="ARBA" id="ARBA00008638"/>
    </source>
</evidence>
<dbReference type="PANTHER" id="PTHR10026">
    <property type="entry name" value="CYCLIN"/>
    <property type="match status" value="1"/>
</dbReference>
<dbReference type="SMART" id="SM00385">
    <property type="entry name" value="CYCLIN"/>
    <property type="match status" value="1"/>
</dbReference>